<sequence length="83" mass="9768">MALKLYRRFYEQSIGILYQSDIWRLLFRYYQCLNRASRLFPKASLSVASTGICQYFNMHVVMLTGTATRIESSIRVIHTKVLK</sequence>
<evidence type="ECO:0000313" key="2">
    <source>
        <dbReference type="Proteomes" id="UP000515369"/>
    </source>
</evidence>
<dbReference type="KEGG" id="sfol:H3H32_18820"/>
<dbReference type="RefSeq" id="WP_182464188.1">
    <property type="nucleotide sequence ID" value="NZ_CP059732.1"/>
</dbReference>
<organism evidence="1 2">
    <name type="scientific">Spirosoma foliorum</name>
    <dbReference type="NCBI Taxonomy" id="2710596"/>
    <lineage>
        <taxon>Bacteria</taxon>
        <taxon>Pseudomonadati</taxon>
        <taxon>Bacteroidota</taxon>
        <taxon>Cytophagia</taxon>
        <taxon>Cytophagales</taxon>
        <taxon>Cytophagaceae</taxon>
        <taxon>Spirosoma</taxon>
    </lineage>
</organism>
<accession>A0A7G5H6Q3</accession>
<dbReference type="AlphaFoldDB" id="A0A7G5H6Q3"/>
<evidence type="ECO:0000313" key="1">
    <source>
        <dbReference type="EMBL" id="QMW06795.1"/>
    </source>
</evidence>
<dbReference type="EMBL" id="CP059732">
    <property type="protein sequence ID" value="QMW06795.1"/>
    <property type="molecule type" value="Genomic_DNA"/>
</dbReference>
<keyword evidence="2" id="KW-1185">Reference proteome</keyword>
<proteinExistence type="predicted"/>
<protein>
    <submittedName>
        <fullName evidence="1">Uncharacterized protein</fullName>
    </submittedName>
</protein>
<name>A0A7G5H6Q3_9BACT</name>
<gene>
    <name evidence="1" type="ORF">H3H32_18820</name>
</gene>
<reference evidence="1 2" key="1">
    <citation type="submission" date="2020-07" db="EMBL/GenBank/DDBJ databases">
        <title>Spirosoma foliorum sp. nov., isolated from the leaves on the Nejang mountain Korea, Republic of.</title>
        <authorList>
            <person name="Ho H."/>
            <person name="Lee Y.-J."/>
            <person name="Nurcahyanto D.-A."/>
            <person name="Kim S.-G."/>
        </authorList>
    </citation>
    <scope>NUCLEOTIDE SEQUENCE [LARGE SCALE GENOMIC DNA]</scope>
    <source>
        <strain evidence="1 2">PL0136</strain>
    </source>
</reference>
<dbReference type="Proteomes" id="UP000515369">
    <property type="component" value="Chromosome"/>
</dbReference>